<dbReference type="AlphaFoldDB" id="A0A4Z1FHI0"/>
<proteinExistence type="predicted"/>
<comment type="caution">
    <text evidence="1">The sequence shown here is derived from an EMBL/GenBank/DDBJ whole genome shotgun (WGS) entry which is preliminary data.</text>
</comment>
<organism evidence="1 2">
    <name type="scientific">Botrytis paeoniae</name>
    <dbReference type="NCBI Taxonomy" id="278948"/>
    <lineage>
        <taxon>Eukaryota</taxon>
        <taxon>Fungi</taxon>
        <taxon>Dikarya</taxon>
        <taxon>Ascomycota</taxon>
        <taxon>Pezizomycotina</taxon>
        <taxon>Leotiomycetes</taxon>
        <taxon>Helotiales</taxon>
        <taxon>Sclerotiniaceae</taxon>
        <taxon>Botrytis</taxon>
    </lineage>
</organism>
<accession>A0A4Z1FHI0</accession>
<sequence length="94" mass="10096">MKDFENILVIGFVPRQTDGADLQCGRHALAISLSLFMQHDADELIGKNGAIKAQEISELELGIVASQYSSADGNFVLAAAMILDNNFDDTSPVV</sequence>
<dbReference type="Proteomes" id="UP000297910">
    <property type="component" value="Unassembled WGS sequence"/>
</dbReference>
<name>A0A4Z1FHI0_9HELO</name>
<keyword evidence="2" id="KW-1185">Reference proteome</keyword>
<evidence type="ECO:0000313" key="2">
    <source>
        <dbReference type="Proteomes" id="UP000297910"/>
    </source>
</evidence>
<dbReference type="EMBL" id="PQXI01000157">
    <property type="protein sequence ID" value="TGO22728.1"/>
    <property type="molecule type" value="Genomic_DNA"/>
</dbReference>
<protein>
    <submittedName>
        <fullName evidence="1">Uncharacterized protein</fullName>
    </submittedName>
</protein>
<reference evidence="1 2" key="1">
    <citation type="submission" date="2017-12" db="EMBL/GenBank/DDBJ databases">
        <title>Comparative genomics of Botrytis spp.</title>
        <authorList>
            <person name="Valero-Jimenez C.A."/>
            <person name="Tapia P."/>
            <person name="Veloso J."/>
            <person name="Silva-Moreno E."/>
            <person name="Staats M."/>
            <person name="Valdes J.H."/>
            <person name="Van Kan J.A.L."/>
        </authorList>
    </citation>
    <scope>NUCLEOTIDE SEQUENCE [LARGE SCALE GENOMIC DNA]</scope>
    <source>
        <strain evidence="1 2">Bp0003</strain>
    </source>
</reference>
<evidence type="ECO:0000313" key="1">
    <source>
        <dbReference type="EMBL" id="TGO22728.1"/>
    </source>
</evidence>
<gene>
    <name evidence="1" type="ORF">BPAE_0157g00150</name>
</gene>